<sequence>MDGQLLPWCAPRWARVNSFIHDPKFTADIDTKSALHYLEAS</sequence>
<proteinExistence type="predicted"/>
<evidence type="ECO:0000313" key="1">
    <source>
        <dbReference type="EMBL" id="JAE31427.1"/>
    </source>
</evidence>
<protein>
    <submittedName>
        <fullName evidence="1">Uncharacterized protein</fullName>
    </submittedName>
</protein>
<accession>A0A0A9H3T9</accession>
<organism evidence="1">
    <name type="scientific">Arundo donax</name>
    <name type="common">Giant reed</name>
    <name type="synonym">Donax arundinaceus</name>
    <dbReference type="NCBI Taxonomy" id="35708"/>
    <lineage>
        <taxon>Eukaryota</taxon>
        <taxon>Viridiplantae</taxon>
        <taxon>Streptophyta</taxon>
        <taxon>Embryophyta</taxon>
        <taxon>Tracheophyta</taxon>
        <taxon>Spermatophyta</taxon>
        <taxon>Magnoliopsida</taxon>
        <taxon>Liliopsida</taxon>
        <taxon>Poales</taxon>
        <taxon>Poaceae</taxon>
        <taxon>PACMAD clade</taxon>
        <taxon>Arundinoideae</taxon>
        <taxon>Arundineae</taxon>
        <taxon>Arundo</taxon>
    </lineage>
</organism>
<dbReference type="EMBL" id="GBRH01166469">
    <property type="protein sequence ID" value="JAE31427.1"/>
    <property type="molecule type" value="Transcribed_RNA"/>
</dbReference>
<reference evidence="1" key="1">
    <citation type="submission" date="2014-09" db="EMBL/GenBank/DDBJ databases">
        <authorList>
            <person name="Magalhaes I.L.F."/>
            <person name="Oliveira U."/>
            <person name="Santos F.R."/>
            <person name="Vidigal T.H.D.A."/>
            <person name="Brescovit A.D."/>
            <person name="Santos A.J."/>
        </authorList>
    </citation>
    <scope>NUCLEOTIDE SEQUENCE</scope>
    <source>
        <tissue evidence="1">Shoot tissue taken approximately 20 cm above the soil surface</tissue>
    </source>
</reference>
<dbReference type="AlphaFoldDB" id="A0A0A9H3T9"/>
<reference evidence="1" key="2">
    <citation type="journal article" date="2015" name="Data Brief">
        <title>Shoot transcriptome of the giant reed, Arundo donax.</title>
        <authorList>
            <person name="Barrero R.A."/>
            <person name="Guerrero F.D."/>
            <person name="Moolhuijzen P."/>
            <person name="Goolsby J.A."/>
            <person name="Tidwell J."/>
            <person name="Bellgard S.E."/>
            <person name="Bellgard M.I."/>
        </authorList>
    </citation>
    <scope>NUCLEOTIDE SEQUENCE</scope>
    <source>
        <tissue evidence="1">Shoot tissue taken approximately 20 cm above the soil surface</tissue>
    </source>
</reference>
<name>A0A0A9H3T9_ARUDO</name>